<reference evidence="1" key="1">
    <citation type="submission" date="2019-08" db="EMBL/GenBank/DDBJ databases">
        <authorList>
            <person name="Kucharzyk K."/>
            <person name="Murdoch R.W."/>
            <person name="Higgins S."/>
            <person name="Loffler F."/>
        </authorList>
    </citation>
    <scope>NUCLEOTIDE SEQUENCE</scope>
</reference>
<dbReference type="SUPFAM" id="SSF48452">
    <property type="entry name" value="TPR-like"/>
    <property type="match status" value="1"/>
</dbReference>
<comment type="caution">
    <text evidence="1">The sequence shown here is derived from an EMBL/GenBank/DDBJ whole genome shotgun (WGS) entry which is preliminary data.</text>
</comment>
<name>A0A645J8L1_9ZZZZ</name>
<dbReference type="InterPro" id="IPR011990">
    <property type="entry name" value="TPR-like_helical_dom_sf"/>
</dbReference>
<dbReference type="Pfam" id="PF13424">
    <property type="entry name" value="TPR_12"/>
    <property type="match status" value="1"/>
</dbReference>
<evidence type="ECO:0000313" key="1">
    <source>
        <dbReference type="EMBL" id="MPN55833.1"/>
    </source>
</evidence>
<proteinExistence type="predicted"/>
<protein>
    <recommendedName>
        <fullName evidence="2">Tetratricopeptide repeat protein</fullName>
    </recommendedName>
</protein>
<dbReference type="EMBL" id="VSSQ01125500">
    <property type="protein sequence ID" value="MPN55833.1"/>
    <property type="molecule type" value="Genomic_DNA"/>
</dbReference>
<dbReference type="AlphaFoldDB" id="A0A645J8L1"/>
<evidence type="ECO:0008006" key="2">
    <source>
        <dbReference type="Google" id="ProtNLM"/>
    </source>
</evidence>
<organism evidence="1">
    <name type="scientific">bioreactor metagenome</name>
    <dbReference type="NCBI Taxonomy" id="1076179"/>
    <lineage>
        <taxon>unclassified sequences</taxon>
        <taxon>metagenomes</taxon>
        <taxon>ecological metagenomes</taxon>
    </lineage>
</organism>
<gene>
    <name evidence="1" type="ORF">SDC9_203517</name>
</gene>
<accession>A0A645J8L1</accession>
<dbReference type="Gene3D" id="1.25.40.10">
    <property type="entry name" value="Tetratricopeptide repeat domain"/>
    <property type="match status" value="1"/>
</dbReference>
<sequence length="104" mass="12211">MIQKALAAEPDAPAYLDSLAWVLYKMNRSEEALSHQLRVFGLVKEDEHEHLVVYYDHLGDIYYSIGRKEEARSAWKRALESCQQLPYKKWIQSLSEKIKKKIES</sequence>